<comment type="subcellular location">
    <subcellularLocation>
        <location evidence="1">Cell membrane</location>
        <topology evidence="1">Peripheral membrane protein</topology>
        <orientation evidence="1">Cytoplasmic side</orientation>
    </subcellularLocation>
</comment>
<organism evidence="10 11">
    <name type="scientific">Pyrodictium delaneyi</name>
    <dbReference type="NCBI Taxonomy" id="1273541"/>
    <lineage>
        <taxon>Archaea</taxon>
        <taxon>Thermoproteota</taxon>
        <taxon>Thermoprotei</taxon>
        <taxon>Desulfurococcales</taxon>
        <taxon>Pyrodictiaceae</taxon>
        <taxon>Pyrodictium</taxon>
    </lineage>
</organism>
<feature type="domain" description="ABC transporter" evidence="9">
    <location>
        <begin position="63"/>
        <end position="293"/>
    </location>
</feature>
<dbReference type="InterPro" id="IPR027417">
    <property type="entry name" value="P-loop_NTPase"/>
</dbReference>
<dbReference type="NCBIfam" id="TIGR01188">
    <property type="entry name" value="drrA"/>
    <property type="match status" value="1"/>
</dbReference>
<dbReference type="Gene3D" id="3.40.50.300">
    <property type="entry name" value="P-loop containing nucleotide triphosphate hydrolases"/>
    <property type="match status" value="1"/>
</dbReference>
<dbReference type="GO" id="GO:1900753">
    <property type="term" value="P:doxorubicin transport"/>
    <property type="evidence" value="ECO:0007669"/>
    <property type="project" value="InterPro"/>
</dbReference>
<dbReference type="RefSeq" id="WP_231656765.1">
    <property type="nucleotide sequence ID" value="NZ_CP013011.1"/>
</dbReference>
<dbReference type="InterPro" id="IPR005894">
    <property type="entry name" value="DrrA"/>
</dbReference>
<dbReference type="Proteomes" id="UP000058613">
    <property type="component" value="Chromosome"/>
</dbReference>
<evidence type="ECO:0000256" key="7">
    <source>
        <dbReference type="ARBA" id="ARBA00023136"/>
    </source>
</evidence>
<dbReference type="STRING" id="1273541.Pyrde_0223"/>
<dbReference type="FunFam" id="3.40.50.300:FF:000589">
    <property type="entry name" value="ABC transporter, ATP-binding subunit"/>
    <property type="match status" value="1"/>
</dbReference>
<dbReference type="Pfam" id="PF13732">
    <property type="entry name" value="DrrA1-3_C"/>
    <property type="match status" value="1"/>
</dbReference>
<accession>A0A0N7JCT3</accession>
<evidence type="ECO:0000256" key="5">
    <source>
        <dbReference type="ARBA" id="ARBA00022840"/>
    </source>
</evidence>
<evidence type="ECO:0000313" key="11">
    <source>
        <dbReference type="Proteomes" id="UP000058613"/>
    </source>
</evidence>
<dbReference type="PROSITE" id="PS00211">
    <property type="entry name" value="ABC_TRANSPORTER_1"/>
    <property type="match status" value="1"/>
</dbReference>
<evidence type="ECO:0000256" key="4">
    <source>
        <dbReference type="ARBA" id="ARBA00022741"/>
    </source>
</evidence>
<sequence>MVLRFDELALGLAWFPVLPGYHVEEAFPVDVSTADMCFSGPPPRGLAPGRLWKGHEFMKNYVVVAEDLRKSYNGFEAVKGISFRVKHGIVYGLLGPNGAGKTTTIGMLITLIRPSGGRALVAGYDVLREPQRVRERIGVVFQEPTVDRDLTAWQNMLIHGLIYGLPRRVVEQRIPELLELVGLREHMHRPLRSFSGGMIRRLEIARALLNEPEVLFLDEPTIGLDPQARMKVWEVIEGLRRQGVTVFLTTHYMDEAERLCDRIAIIDHGRIIAEGSPEELKSLVGGDTVYITLDTRESAERLARLLREKSLADTVTVAGSTVVLVARDAPRLVPQVLEAARAAGLEVREVRYTRPSLNDVFVRLTGRSLRDEEGDWRDYMRLRIHARRG</sequence>
<protein>
    <submittedName>
        <fullName evidence="10">Putative daunorubicin resistance ABC transporter ATPase subunit</fullName>
    </submittedName>
</protein>
<evidence type="ECO:0000256" key="3">
    <source>
        <dbReference type="ARBA" id="ARBA00022475"/>
    </source>
</evidence>
<dbReference type="InterPro" id="IPR025302">
    <property type="entry name" value="DrrA1/2-like_C"/>
</dbReference>
<dbReference type="GO" id="GO:0005524">
    <property type="term" value="F:ATP binding"/>
    <property type="evidence" value="ECO:0007669"/>
    <property type="project" value="UniProtKB-KW"/>
</dbReference>
<evidence type="ECO:0000256" key="8">
    <source>
        <dbReference type="ARBA" id="ARBA00049985"/>
    </source>
</evidence>
<dbReference type="KEGG" id="pdl:Pyrde_0223"/>
<comment type="similarity">
    <text evidence="8">Belongs to the ABC transporter superfamily. Drug exporter-1 (DrugE1) (TC 3.A.1.105) family.</text>
</comment>
<dbReference type="Pfam" id="PF00005">
    <property type="entry name" value="ABC_tran"/>
    <property type="match status" value="1"/>
</dbReference>
<dbReference type="SMART" id="SM00382">
    <property type="entry name" value="AAA"/>
    <property type="match status" value="1"/>
</dbReference>
<evidence type="ECO:0000256" key="2">
    <source>
        <dbReference type="ARBA" id="ARBA00022448"/>
    </source>
</evidence>
<dbReference type="GO" id="GO:0043215">
    <property type="term" value="P:daunorubicin transport"/>
    <property type="evidence" value="ECO:0007669"/>
    <property type="project" value="InterPro"/>
</dbReference>
<evidence type="ECO:0000256" key="1">
    <source>
        <dbReference type="ARBA" id="ARBA00004413"/>
    </source>
</evidence>
<keyword evidence="5" id="KW-0067">ATP-binding</keyword>
<dbReference type="EMBL" id="CP013011">
    <property type="protein sequence ID" value="ALL00273.1"/>
    <property type="molecule type" value="Genomic_DNA"/>
</dbReference>
<keyword evidence="2" id="KW-0813">Transport</keyword>
<dbReference type="InterPro" id="IPR003593">
    <property type="entry name" value="AAA+_ATPase"/>
</dbReference>
<gene>
    <name evidence="10" type="ORF">Pyrde_0223</name>
</gene>
<keyword evidence="6" id="KW-1278">Translocase</keyword>
<dbReference type="SUPFAM" id="SSF52540">
    <property type="entry name" value="P-loop containing nucleoside triphosphate hydrolases"/>
    <property type="match status" value="1"/>
</dbReference>
<evidence type="ECO:0000259" key="9">
    <source>
        <dbReference type="PROSITE" id="PS50893"/>
    </source>
</evidence>
<dbReference type="GO" id="GO:0016887">
    <property type="term" value="F:ATP hydrolysis activity"/>
    <property type="evidence" value="ECO:0007669"/>
    <property type="project" value="InterPro"/>
</dbReference>
<dbReference type="GO" id="GO:0005886">
    <property type="term" value="C:plasma membrane"/>
    <property type="evidence" value="ECO:0007669"/>
    <property type="project" value="UniProtKB-SubCell"/>
</dbReference>
<proteinExistence type="inferred from homology"/>
<keyword evidence="3" id="KW-1003">Cell membrane</keyword>
<evidence type="ECO:0000256" key="6">
    <source>
        <dbReference type="ARBA" id="ARBA00022967"/>
    </source>
</evidence>
<name>A0A0N7JCT3_9CREN</name>
<reference evidence="10 11" key="1">
    <citation type="submission" date="2015-10" db="EMBL/GenBank/DDBJ databases">
        <title>Complete genome sequence of hyperthermophilic archaeon Pyrodictium delaneyi Su06.</title>
        <authorList>
            <person name="Jung J.-H."/>
            <person name="Lin J."/>
            <person name="Holden J.F."/>
            <person name="Park C.-S."/>
        </authorList>
    </citation>
    <scope>NUCLEOTIDE SEQUENCE [LARGE SCALE GENOMIC DNA]</scope>
    <source>
        <strain evidence="10 11">Su06</strain>
    </source>
</reference>
<keyword evidence="4" id="KW-0547">Nucleotide-binding</keyword>
<dbReference type="GeneID" id="26098550"/>
<dbReference type="PANTHER" id="PTHR43582">
    <property type="entry name" value="LINEARMYCIN RESISTANCE ATP-BINDING PROTEIN LNRL"/>
    <property type="match status" value="1"/>
</dbReference>
<evidence type="ECO:0000313" key="10">
    <source>
        <dbReference type="EMBL" id="ALL00273.1"/>
    </source>
</evidence>
<keyword evidence="7" id="KW-0472">Membrane</keyword>
<dbReference type="InterPro" id="IPR017871">
    <property type="entry name" value="ABC_transporter-like_CS"/>
</dbReference>
<dbReference type="PANTHER" id="PTHR43582:SF4">
    <property type="entry name" value="ANTIBIOTIC RESISTANCE ABC TRANSPORTER ATP-BINDING PROTEIN"/>
    <property type="match status" value="1"/>
</dbReference>
<dbReference type="AlphaFoldDB" id="A0A0N7JCT3"/>
<dbReference type="InterPro" id="IPR003439">
    <property type="entry name" value="ABC_transporter-like_ATP-bd"/>
</dbReference>
<dbReference type="PROSITE" id="PS50893">
    <property type="entry name" value="ABC_TRANSPORTER_2"/>
    <property type="match status" value="1"/>
</dbReference>